<dbReference type="PANTHER" id="PTHR14592">
    <property type="entry name" value="UNCHARACTERIZED FAM3"/>
    <property type="match status" value="1"/>
</dbReference>
<feature type="domain" description="ILEI/PANDER" evidence="9">
    <location>
        <begin position="133"/>
        <end position="220"/>
    </location>
</feature>
<dbReference type="InterPro" id="IPR039475">
    <property type="entry name" value="ILEI_FAM3C"/>
</dbReference>
<accession>A0A8C3Y6I6</accession>
<reference evidence="10" key="1">
    <citation type="submission" date="2020-10" db="EMBL/GenBank/DDBJ databases">
        <title>Catharus ustulatus (Swainson's thrush) genome, bCatUst1, primary haplotype v2.</title>
        <authorList>
            <person name="Delmore K."/>
            <person name="Vafadar M."/>
            <person name="Formenti G."/>
            <person name="Chow W."/>
            <person name="Pelan S."/>
            <person name="Howe K."/>
            <person name="Rhie A."/>
            <person name="Mountcastle J."/>
            <person name="Haase B."/>
            <person name="Fedrigo O."/>
            <person name="Jarvis E.D."/>
        </authorList>
    </citation>
    <scope>NUCLEOTIDE SEQUENCE [LARGE SCALE GENOMIC DNA]</scope>
</reference>
<evidence type="ECO:0000256" key="4">
    <source>
        <dbReference type="ARBA" id="ARBA00022729"/>
    </source>
</evidence>
<keyword evidence="5 7" id="KW-0430">Lectin</keyword>
<dbReference type="CDD" id="cd13940">
    <property type="entry name" value="ILEI_FAM3C"/>
    <property type="match status" value="1"/>
</dbReference>
<reference evidence="10" key="3">
    <citation type="submission" date="2025-09" db="UniProtKB">
        <authorList>
            <consortium name="Ensembl"/>
        </authorList>
    </citation>
    <scope>IDENTIFICATION</scope>
</reference>
<dbReference type="Proteomes" id="UP000694563">
    <property type="component" value="Chromosome 32"/>
</dbReference>
<gene>
    <name evidence="10" type="primary">FAM3A</name>
</gene>
<dbReference type="GO" id="GO:0005576">
    <property type="term" value="C:extracellular region"/>
    <property type="evidence" value="ECO:0007669"/>
    <property type="project" value="UniProtKB-SubCell"/>
</dbReference>
<feature type="compositionally biased region" description="Basic and acidic residues" evidence="8">
    <location>
        <begin position="1"/>
        <end position="17"/>
    </location>
</feature>
<dbReference type="Pfam" id="PF15711">
    <property type="entry name" value="ILEI"/>
    <property type="match status" value="1"/>
</dbReference>
<keyword evidence="11" id="KW-1185">Reference proteome</keyword>
<evidence type="ECO:0000256" key="6">
    <source>
        <dbReference type="ARBA" id="ARBA00023157"/>
    </source>
</evidence>
<comment type="subcellular location">
    <subcellularLocation>
        <location evidence="1">Secreted</location>
    </subcellularLocation>
</comment>
<dbReference type="PROSITE" id="PS52031">
    <property type="entry name" value="GG_LECTIN"/>
    <property type="match status" value="1"/>
</dbReference>
<dbReference type="InterPro" id="IPR039220">
    <property type="entry name" value="FAM3"/>
</dbReference>
<dbReference type="GO" id="GO:0030246">
    <property type="term" value="F:carbohydrate binding"/>
    <property type="evidence" value="ECO:0007669"/>
    <property type="project" value="UniProtKB-UniRule"/>
</dbReference>
<name>A0A8C3Y6I6_CATUS</name>
<evidence type="ECO:0000256" key="2">
    <source>
        <dbReference type="ARBA" id="ARBA00010905"/>
    </source>
</evidence>
<evidence type="ECO:0000256" key="1">
    <source>
        <dbReference type="ARBA" id="ARBA00004613"/>
    </source>
</evidence>
<evidence type="ECO:0000256" key="5">
    <source>
        <dbReference type="ARBA" id="ARBA00022734"/>
    </source>
</evidence>
<dbReference type="Ensembl" id="ENSCUST00005021835.1">
    <property type="protein sequence ID" value="ENSCUSP00005021065.1"/>
    <property type="gene ID" value="ENSCUSG00005013412.1"/>
</dbReference>
<evidence type="ECO:0000313" key="11">
    <source>
        <dbReference type="Proteomes" id="UP000694563"/>
    </source>
</evidence>
<proteinExistence type="inferred from homology"/>
<evidence type="ECO:0000256" key="7">
    <source>
        <dbReference type="PROSITE-ProRule" id="PRU01375"/>
    </source>
</evidence>
<protein>
    <submittedName>
        <fullName evidence="10">FAM3 metabolism regulating signaling molecule A</fullName>
    </submittedName>
</protein>
<evidence type="ECO:0000313" key="10">
    <source>
        <dbReference type="Ensembl" id="ENSCUSP00005021065.1"/>
    </source>
</evidence>
<keyword evidence="6" id="KW-1015">Disulfide bond</keyword>
<organism evidence="10 11">
    <name type="scientific">Catharus ustulatus</name>
    <name type="common">Russet-backed thrush</name>
    <name type="synonym">Hylocichla ustulatus</name>
    <dbReference type="NCBI Taxonomy" id="91951"/>
    <lineage>
        <taxon>Eukaryota</taxon>
        <taxon>Metazoa</taxon>
        <taxon>Chordata</taxon>
        <taxon>Craniata</taxon>
        <taxon>Vertebrata</taxon>
        <taxon>Euteleostomi</taxon>
        <taxon>Archelosauria</taxon>
        <taxon>Archosauria</taxon>
        <taxon>Dinosauria</taxon>
        <taxon>Saurischia</taxon>
        <taxon>Theropoda</taxon>
        <taxon>Coelurosauria</taxon>
        <taxon>Aves</taxon>
        <taxon>Neognathae</taxon>
        <taxon>Neoaves</taxon>
        <taxon>Telluraves</taxon>
        <taxon>Australaves</taxon>
        <taxon>Passeriformes</taxon>
        <taxon>Turdidae</taxon>
        <taxon>Catharus</taxon>
    </lineage>
</organism>
<evidence type="ECO:0000256" key="3">
    <source>
        <dbReference type="ARBA" id="ARBA00022525"/>
    </source>
</evidence>
<evidence type="ECO:0000256" key="8">
    <source>
        <dbReference type="SAM" id="MobiDB-lite"/>
    </source>
</evidence>
<comment type="similarity">
    <text evidence="2">Belongs to the FAM3 family.</text>
</comment>
<evidence type="ECO:0000259" key="9">
    <source>
        <dbReference type="Pfam" id="PF15711"/>
    </source>
</evidence>
<reference evidence="10" key="2">
    <citation type="submission" date="2025-08" db="UniProtKB">
        <authorList>
            <consortium name="Ensembl"/>
        </authorList>
    </citation>
    <scope>IDENTIFICATION</scope>
</reference>
<dbReference type="InterPro" id="IPR039477">
    <property type="entry name" value="ILEI/PANDER_dom"/>
</dbReference>
<dbReference type="AlphaFoldDB" id="A0A8C3Y6I6"/>
<feature type="region of interest" description="Disordered" evidence="8">
    <location>
        <begin position="1"/>
        <end position="39"/>
    </location>
</feature>
<keyword evidence="3" id="KW-0964">Secreted</keyword>
<keyword evidence="4" id="KW-0732">Signal</keyword>
<sequence length="259" mass="27966">MGEGQERWGRGRCRDFGGPRAPPPLSNQGGGGAGPPQGVWGCRWGRGTPSRDFWYFLGEGRSQLGFLGGSLADPAPPPPPAPRPPRFKCGLPRPCPPRHFAFRVLSGAANVVGPRICLEGRELMSSVKNNVGRGLNIALVNGVSGELIAAQAFDMWAGDVEELLRFLRPLHEGTLVLVASYDDPATKLTEESRRIFGELGSAVAKDLGFRDSWVFVGAKGVQDRSPFEQHVRNSRSSNKYEGWPEALELGGCVPQRPPG</sequence>